<keyword evidence="2" id="KW-1185">Reference proteome</keyword>
<reference evidence="1 2" key="1">
    <citation type="submission" date="2014-04" db="EMBL/GenBank/DDBJ databases">
        <authorList>
            <consortium name="DOE Joint Genome Institute"/>
            <person name="Kuo A."/>
            <person name="Kohler A."/>
            <person name="Costa M.D."/>
            <person name="Nagy L.G."/>
            <person name="Floudas D."/>
            <person name="Copeland A."/>
            <person name="Barry K.W."/>
            <person name="Cichocki N."/>
            <person name="Veneault-Fourrey C."/>
            <person name="LaButti K."/>
            <person name="Lindquist E.A."/>
            <person name="Lipzen A."/>
            <person name="Lundell T."/>
            <person name="Morin E."/>
            <person name="Murat C."/>
            <person name="Sun H."/>
            <person name="Tunlid A."/>
            <person name="Henrissat B."/>
            <person name="Grigoriev I.V."/>
            <person name="Hibbett D.S."/>
            <person name="Martin F."/>
            <person name="Nordberg H.P."/>
            <person name="Cantor M.N."/>
            <person name="Hua S.X."/>
        </authorList>
    </citation>
    <scope>NUCLEOTIDE SEQUENCE [LARGE SCALE GENOMIC DNA]</scope>
    <source>
        <strain evidence="1 2">Marx 270</strain>
    </source>
</reference>
<dbReference type="OrthoDB" id="2670057at2759"/>
<gene>
    <name evidence="1" type="ORF">M404DRAFT_68838</name>
</gene>
<feature type="non-terminal residue" evidence="1">
    <location>
        <position position="184"/>
    </location>
</feature>
<name>A0A0C3KHU2_PISTI</name>
<evidence type="ECO:0000313" key="2">
    <source>
        <dbReference type="Proteomes" id="UP000054217"/>
    </source>
</evidence>
<dbReference type="HOGENOM" id="CLU_143000_0_0_1"/>
<dbReference type="AlphaFoldDB" id="A0A0C3KHU2"/>
<dbReference type="InParanoid" id="A0A0C3KHU2"/>
<dbReference type="Proteomes" id="UP000054217">
    <property type="component" value="Unassembled WGS sequence"/>
</dbReference>
<sequence>SFSWDGEAVQGDSFLSGGSRLSGKMSPAMMCKEKVSPAATGSDLHHWKSTEVLHIDHLEHAYSNQNPFADATAVPLEKAASNPFFNAQDKPTKRTLLRNTTANPFADLYSITAPPTESTTNHPPTGNGRALQSLIATLEMSPAEVEGRLRTISMQSSLYSWGSYLASETGEDAVSITAFPYPLT</sequence>
<proteinExistence type="predicted"/>
<evidence type="ECO:0000313" key="1">
    <source>
        <dbReference type="EMBL" id="KIO09162.1"/>
    </source>
</evidence>
<organism evidence="1 2">
    <name type="scientific">Pisolithus tinctorius Marx 270</name>
    <dbReference type="NCBI Taxonomy" id="870435"/>
    <lineage>
        <taxon>Eukaryota</taxon>
        <taxon>Fungi</taxon>
        <taxon>Dikarya</taxon>
        <taxon>Basidiomycota</taxon>
        <taxon>Agaricomycotina</taxon>
        <taxon>Agaricomycetes</taxon>
        <taxon>Agaricomycetidae</taxon>
        <taxon>Boletales</taxon>
        <taxon>Sclerodermatineae</taxon>
        <taxon>Pisolithaceae</taxon>
        <taxon>Pisolithus</taxon>
    </lineage>
</organism>
<accession>A0A0C3KHU2</accession>
<dbReference type="EMBL" id="KN831955">
    <property type="protein sequence ID" value="KIO09162.1"/>
    <property type="molecule type" value="Genomic_DNA"/>
</dbReference>
<protein>
    <submittedName>
        <fullName evidence="1">Uncharacterized protein</fullName>
    </submittedName>
</protein>
<reference evidence="2" key="2">
    <citation type="submission" date="2015-01" db="EMBL/GenBank/DDBJ databases">
        <title>Evolutionary Origins and Diversification of the Mycorrhizal Mutualists.</title>
        <authorList>
            <consortium name="DOE Joint Genome Institute"/>
            <consortium name="Mycorrhizal Genomics Consortium"/>
            <person name="Kohler A."/>
            <person name="Kuo A."/>
            <person name="Nagy L.G."/>
            <person name="Floudas D."/>
            <person name="Copeland A."/>
            <person name="Barry K.W."/>
            <person name="Cichocki N."/>
            <person name="Veneault-Fourrey C."/>
            <person name="LaButti K."/>
            <person name="Lindquist E.A."/>
            <person name="Lipzen A."/>
            <person name="Lundell T."/>
            <person name="Morin E."/>
            <person name="Murat C."/>
            <person name="Riley R."/>
            <person name="Ohm R."/>
            <person name="Sun H."/>
            <person name="Tunlid A."/>
            <person name="Henrissat B."/>
            <person name="Grigoriev I.V."/>
            <person name="Hibbett D.S."/>
            <person name="Martin F."/>
        </authorList>
    </citation>
    <scope>NUCLEOTIDE SEQUENCE [LARGE SCALE GENOMIC DNA]</scope>
    <source>
        <strain evidence="2">Marx 270</strain>
    </source>
</reference>
<feature type="non-terminal residue" evidence="1">
    <location>
        <position position="1"/>
    </location>
</feature>